<comment type="caution">
    <text evidence="10">The sequence shown here is derived from an EMBL/GenBank/DDBJ whole genome shotgun (WGS) entry which is preliminary data.</text>
</comment>
<dbReference type="PRINTS" id="PR00812">
    <property type="entry name" value="BCTERIALGSPF"/>
</dbReference>
<feature type="transmembrane region" description="Helical" evidence="8">
    <location>
        <begin position="174"/>
        <end position="196"/>
    </location>
</feature>
<sequence>MAEFAYTAVDAQGTLIRGTLEAETEDAVLTALRRQGHIPMRIGAPPPFAPTRALGGLAGTLRRPGLRRAELAAITRELAVMLGAGQDIDRALRFLAETTPRARVRAVLDGVRTMVRDGRALHVAMGRYPGSFPRLYLGMVRAAEATGDLAPTMDRLAVLLERERALTATVQSAMIYPAILTLAAIGSIALLLTTVLPQFTPLFAQNGVALPASTQFLIGAGAWLGHYGLAVPLVLLALVLLGRALLRRPPIRLMVDRRLLALPVVGALIGEILAARFARILGTLLENGVPILTALAIVREATTNRAAIAAIDAATQSAKAGYGLAATLDGASVFPRRMIHLLRLGEETAQLGPMALRAADIHEDQARIAIQRLVALLVPAITIIMGLLVAGIVSSLLLAMLSLNDLAQ</sequence>
<comment type="similarity">
    <text evidence="2">Belongs to the GSP F family.</text>
</comment>
<dbReference type="PANTHER" id="PTHR30012:SF0">
    <property type="entry name" value="TYPE II SECRETION SYSTEM PROTEIN F-RELATED"/>
    <property type="match status" value="1"/>
</dbReference>
<accession>A0A7W4ITP9</accession>
<feature type="transmembrane region" description="Helical" evidence="8">
    <location>
        <begin position="373"/>
        <end position="401"/>
    </location>
</feature>
<dbReference type="InterPro" id="IPR018076">
    <property type="entry name" value="T2SS_GspF_dom"/>
</dbReference>
<evidence type="ECO:0000256" key="5">
    <source>
        <dbReference type="ARBA" id="ARBA00022692"/>
    </source>
</evidence>
<dbReference type="Gene3D" id="1.20.81.30">
    <property type="entry name" value="Type II secretion system (T2SS), domain F"/>
    <property type="match status" value="2"/>
</dbReference>
<dbReference type="InterPro" id="IPR042094">
    <property type="entry name" value="T2SS_GspF_sf"/>
</dbReference>
<evidence type="ECO:0000313" key="11">
    <source>
        <dbReference type="Proteomes" id="UP000559860"/>
    </source>
</evidence>
<dbReference type="PANTHER" id="PTHR30012">
    <property type="entry name" value="GENERAL SECRETION PATHWAY PROTEIN"/>
    <property type="match status" value="1"/>
</dbReference>
<protein>
    <submittedName>
        <fullName evidence="10">Type II secretion system F family protein</fullName>
    </submittedName>
</protein>
<dbReference type="AlphaFoldDB" id="A0A7W4ITP9"/>
<feature type="transmembrane region" description="Helical" evidence="8">
    <location>
        <begin position="258"/>
        <end position="274"/>
    </location>
</feature>
<reference evidence="10 11" key="1">
    <citation type="submission" date="2020-04" db="EMBL/GenBank/DDBJ databases">
        <title>Description of novel Gluconacetobacter.</title>
        <authorList>
            <person name="Sombolestani A."/>
        </authorList>
    </citation>
    <scope>NUCLEOTIDE SEQUENCE [LARGE SCALE GENOMIC DNA]</scope>
    <source>
        <strain evidence="10 11">LMG 27801</strain>
    </source>
</reference>
<evidence type="ECO:0000256" key="6">
    <source>
        <dbReference type="ARBA" id="ARBA00022989"/>
    </source>
</evidence>
<evidence type="ECO:0000256" key="3">
    <source>
        <dbReference type="ARBA" id="ARBA00022475"/>
    </source>
</evidence>
<evidence type="ECO:0000256" key="7">
    <source>
        <dbReference type="ARBA" id="ARBA00023136"/>
    </source>
</evidence>
<dbReference type="InterPro" id="IPR003004">
    <property type="entry name" value="GspF/PilC"/>
</dbReference>
<dbReference type="Pfam" id="PF00482">
    <property type="entry name" value="T2SSF"/>
    <property type="match status" value="2"/>
</dbReference>
<keyword evidence="11" id="KW-1185">Reference proteome</keyword>
<organism evidence="10 11">
    <name type="scientific">Gluconacetobacter aggeris</name>
    <dbReference type="NCBI Taxonomy" id="1286186"/>
    <lineage>
        <taxon>Bacteria</taxon>
        <taxon>Pseudomonadati</taxon>
        <taxon>Pseudomonadota</taxon>
        <taxon>Alphaproteobacteria</taxon>
        <taxon>Acetobacterales</taxon>
        <taxon>Acetobacteraceae</taxon>
        <taxon>Gluconacetobacter</taxon>
    </lineage>
</organism>
<feature type="domain" description="Type II secretion system protein GspF" evidence="9">
    <location>
        <begin position="75"/>
        <end position="197"/>
    </location>
</feature>
<proteinExistence type="inferred from homology"/>
<dbReference type="RefSeq" id="WP_182986393.1">
    <property type="nucleotide sequence ID" value="NZ_JABEQD010000006.1"/>
</dbReference>
<gene>
    <name evidence="10" type="ORF">HLH36_10915</name>
</gene>
<evidence type="ECO:0000313" key="10">
    <source>
        <dbReference type="EMBL" id="MBB2168861.1"/>
    </source>
</evidence>
<evidence type="ECO:0000256" key="8">
    <source>
        <dbReference type="SAM" id="Phobius"/>
    </source>
</evidence>
<keyword evidence="4" id="KW-0997">Cell inner membrane</keyword>
<dbReference type="EMBL" id="JABEQD010000006">
    <property type="protein sequence ID" value="MBB2168861.1"/>
    <property type="molecule type" value="Genomic_DNA"/>
</dbReference>
<name>A0A7W4ITP9_9PROT</name>
<keyword evidence="7 8" id="KW-0472">Membrane</keyword>
<comment type="subcellular location">
    <subcellularLocation>
        <location evidence="1">Cell inner membrane</location>
        <topology evidence="1">Multi-pass membrane protein</topology>
    </subcellularLocation>
</comment>
<keyword evidence="6 8" id="KW-1133">Transmembrane helix</keyword>
<keyword evidence="3" id="KW-1003">Cell membrane</keyword>
<evidence type="ECO:0000256" key="1">
    <source>
        <dbReference type="ARBA" id="ARBA00004429"/>
    </source>
</evidence>
<feature type="domain" description="Type II secretion system protein GspF" evidence="9">
    <location>
        <begin position="277"/>
        <end position="398"/>
    </location>
</feature>
<dbReference type="GO" id="GO:0005886">
    <property type="term" value="C:plasma membrane"/>
    <property type="evidence" value="ECO:0007669"/>
    <property type="project" value="UniProtKB-SubCell"/>
</dbReference>
<dbReference type="Proteomes" id="UP000559860">
    <property type="component" value="Unassembled WGS sequence"/>
</dbReference>
<evidence type="ECO:0000256" key="2">
    <source>
        <dbReference type="ARBA" id="ARBA00005745"/>
    </source>
</evidence>
<dbReference type="GO" id="GO:0015628">
    <property type="term" value="P:protein secretion by the type II secretion system"/>
    <property type="evidence" value="ECO:0007669"/>
    <property type="project" value="TreeGrafter"/>
</dbReference>
<feature type="transmembrane region" description="Helical" evidence="8">
    <location>
        <begin position="216"/>
        <end position="246"/>
    </location>
</feature>
<dbReference type="FunFam" id="1.20.81.30:FF:000001">
    <property type="entry name" value="Type II secretion system protein F"/>
    <property type="match status" value="1"/>
</dbReference>
<evidence type="ECO:0000256" key="4">
    <source>
        <dbReference type="ARBA" id="ARBA00022519"/>
    </source>
</evidence>
<keyword evidence="5 8" id="KW-0812">Transmembrane</keyword>
<evidence type="ECO:0000259" key="9">
    <source>
        <dbReference type="Pfam" id="PF00482"/>
    </source>
</evidence>